<feature type="domain" description="RecJ OB" evidence="10">
    <location>
        <begin position="457"/>
        <end position="563"/>
    </location>
</feature>
<dbReference type="Proteomes" id="UP000234384">
    <property type="component" value="Unassembled WGS sequence"/>
</dbReference>
<dbReference type="AlphaFoldDB" id="A0A2I1K3W6"/>
<dbReference type="GO" id="GO:0006310">
    <property type="term" value="P:DNA recombination"/>
    <property type="evidence" value="ECO:0007669"/>
    <property type="project" value="InterPro"/>
</dbReference>
<dbReference type="InterPro" id="IPR001667">
    <property type="entry name" value="DDH_dom"/>
</dbReference>
<dbReference type="Pfam" id="PF02272">
    <property type="entry name" value="DHHA1"/>
    <property type="match status" value="1"/>
</dbReference>
<keyword evidence="6" id="KW-0175">Coiled coil</keyword>
<evidence type="ECO:0000256" key="4">
    <source>
        <dbReference type="ARBA" id="ARBA00022801"/>
    </source>
</evidence>
<gene>
    <name evidence="11" type="primary">recJ</name>
    <name evidence="11" type="ORF">CYJ57_02310</name>
</gene>
<dbReference type="GO" id="GO:0008409">
    <property type="term" value="F:5'-3' exonuclease activity"/>
    <property type="evidence" value="ECO:0007669"/>
    <property type="project" value="InterPro"/>
</dbReference>
<feature type="coiled-coil region" evidence="6">
    <location>
        <begin position="311"/>
        <end position="338"/>
    </location>
</feature>
<evidence type="ECO:0000313" key="11">
    <source>
        <dbReference type="EMBL" id="PKY90287.1"/>
    </source>
</evidence>
<dbReference type="GO" id="GO:0006281">
    <property type="term" value="P:DNA repair"/>
    <property type="evidence" value="ECO:0007669"/>
    <property type="project" value="InterPro"/>
</dbReference>
<evidence type="ECO:0000313" key="12">
    <source>
        <dbReference type="Proteomes" id="UP000234384"/>
    </source>
</evidence>
<feature type="domain" description="DDH" evidence="7">
    <location>
        <begin position="86"/>
        <end position="230"/>
    </location>
</feature>
<dbReference type="RefSeq" id="WP_101953917.1">
    <property type="nucleotide sequence ID" value="NZ_PKHE01000004.1"/>
</dbReference>
<evidence type="ECO:0000259" key="9">
    <source>
        <dbReference type="Pfam" id="PF10141"/>
    </source>
</evidence>
<dbReference type="InterPro" id="IPR051673">
    <property type="entry name" value="SSDNA_exonuclease_RecJ"/>
</dbReference>
<dbReference type="SUPFAM" id="SSF64182">
    <property type="entry name" value="DHH phosphoesterases"/>
    <property type="match status" value="1"/>
</dbReference>
<protein>
    <recommendedName>
        <fullName evidence="2">Single-stranded-DNA-specific exonuclease RecJ</fullName>
    </recommendedName>
</protein>
<dbReference type="GO" id="GO:0003676">
    <property type="term" value="F:nucleic acid binding"/>
    <property type="evidence" value="ECO:0007669"/>
    <property type="project" value="InterPro"/>
</dbReference>
<proteinExistence type="inferred from homology"/>
<keyword evidence="5 11" id="KW-0269">Exonuclease</keyword>
<evidence type="ECO:0000259" key="7">
    <source>
        <dbReference type="Pfam" id="PF01368"/>
    </source>
</evidence>
<dbReference type="Pfam" id="PF01368">
    <property type="entry name" value="DHH"/>
    <property type="match status" value="1"/>
</dbReference>
<evidence type="ECO:0000256" key="3">
    <source>
        <dbReference type="ARBA" id="ARBA00022722"/>
    </source>
</evidence>
<evidence type="ECO:0000259" key="10">
    <source>
        <dbReference type="Pfam" id="PF17768"/>
    </source>
</evidence>
<dbReference type="OrthoDB" id="9809852at2"/>
<dbReference type="InterPro" id="IPR004610">
    <property type="entry name" value="RecJ"/>
</dbReference>
<dbReference type="Pfam" id="PF17768">
    <property type="entry name" value="RecJ_OB"/>
    <property type="match status" value="1"/>
</dbReference>
<evidence type="ECO:0000256" key="2">
    <source>
        <dbReference type="ARBA" id="ARBA00019841"/>
    </source>
</evidence>
<organism evidence="11 12">
    <name type="scientific">Falseniella ignava</name>
    <dbReference type="NCBI Taxonomy" id="137730"/>
    <lineage>
        <taxon>Bacteria</taxon>
        <taxon>Bacillati</taxon>
        <taxon>Bacillota</taxon>
        <taxon>Bacilli</taxon>
        <taxon>Lactobacillales</taxon>
        <taxon>Aerococcaceae</taxon>
        <taxon>Falseniella</taxon>
    </lineage>
</organism>
<feature type="domain" description="DHHA1" evidence="8">
    <location>
        <begin position="354"/>
        <end position="441"/>
    </location>
</feature>
<dbReference type="Pfam" id="PF10141">
    <property type="entry name" value="ssDNA-exonuc_C"/>
    <property type="match status" value="1"/>
</dbReference>
<dbReference type="InterPro" id="IPR003156">
    <property type="entry name" value="DHHA1_dom"/>
</dbReference>
<evidence type="ECO:0000256" key="5">
    <source>
        <dbReference type="ARBA" id="ARBA00022839"/>
    </source>
</evidence>
<accession>A0A2I1K3W6</accession>
<comment type="similarity">
    <text evidence="1">Belongs to the RecJ family.</text>
</comment>
<dbReference type="PANTHER" id="PTHR30255">
    <property type="entry name" value="SINGLE-STRANDED-DNA-SPECIFIC EXONUCLEASE RECJ"/>
    <property type="match status" value="1"/>
</dbReference>
<keyword evidence="3" id="KW-0540">Nuclease</keyword>
<dbReference type="InterPro" id="IPR018779">
    <property type="entry name" value="RecJ_C"/>
</dbReference>
<dbReference type="NCBIfam" id="TIGR00644">
    <property type="entry name" value="recJ"/>
    <property type="match status" value="1"/>
</dbReference>
<dbReference type="InterPro" id="IPR038763">
    <property type="entry name" value="DHH_sf"/>
</dbReference>
<keyword evidence="4" id="KW-0378">Hydrolase</keyword>
<dbReference type="EMBL" id="PKHE01000004">
    <property type="protein sequence ID" value="PKY90287.1"/>
    <property type="molecule type" value="Genomic_DNA"/>
</dbReference>
<dbReference type="InterPro" id="IPR041122">
    <property type="entry name" value="RecJ_OB"/>
</dbReference>
<comment type="caution">
    <text evidence="11">The sequence shown here is derived from an EMBL/GenBank/DDBJ whole genome shotgun (WGS) entry which is preliminary data.</text>
</comment>
<evidence type="ECO:0000256" key="1">
    <source>
        <dbReference type="ARBA" id="ARBA00005915"/>
    </source>
</evidence>
<reference evidence="11 12" key="1">
    <citation type="submission" date="2017-12" db="EMBL/GenBank/DDBJ databases">
        <title>Phylogenetic diversity of female urinary microbiome.</title>
        <authorList>
            <person name="Thomas-White K."/>
            <person name="Wolfe A.J."/>
        </authorList>
    </citation>
    <scope>NUCLEOTIDE SEQUENCE [LARGE SCALE GENOMIC DNA]</scope>
    <source>
        <strain evidence="11 12">UMB0898</strain>
    </source>
</reference>
<name>A0A2I1K3W6_9LACT</name>
<evidence type="ECO:0000256" key="6">
    <source>
        <dbReference type="SAM" id="Coils"/>
    </source>
</evidence>
<evidence type="ECO:0000259" key="8">
    <source>
        <dbReference type="Pfam" id="PF02272"/>
    </source>
</evidence>
<dbReference type="Gene3D" id="3.90.1640.30">
    <property type="match status" value="1"/>
</dbReference>
<feature type="domain" description="Single-stranded-DNA-specific exonuclease RecJ C-terminal" evidence="9">
    <location>
        <begin position="572"/>
        <end position="773"/>
    </location>
</feature>
<dbReference type="PANTHER" id="PTHR30255:SF2">
    <property type="entry name" value="SINGLE-STRANDED-DNA-SPECIFIC EXONUCLEASE RECJ"/>
    <property type="match status" value="1"/>
</dbReference>
<sequence>MITHSIYDWQWPETPDQTTIAAIKERYSSYSEEFITLAIQRGIQTVEQFEAKIVSPQPIYHHPNQLYQIDLAIERITQAIENQEAILIYGDYDVDGITSTLILYEGLQTLGANVFYHLPNRYTDGYGPNIKTWERLIDEHQLNLIITCDNGVIDHGAVQKMKEHQVDVIITDHHEIQGELPPAIAVIHPKHPDGNYPFKELSGAGVALKVISALLQEVPSDALELAALGTIADMVPLIDENRTIVKMGLEAIRRTERPGLIKLIEQSPQDFEYFDEETVSFSIAPKLNALGRMDDPKEGLELLHTYDPVRIEEISQKIELINDQRKALTEQIESEVIETLESLEKIPPIIMMSGPHWLSGVLGISAGKISRLYHRPTLLFQESADKAIYKGSGRSIEGIDLFDNLTPFKSLMQHFGGHAQAVGMTLTKSNYETLKTELESHFAKYQSVIDQPDSIKVDLTVPIERINQEFIEEVNQLAPFGMDNAKPIFCIEHVQINSKRRIGQNQQHIRLTLEQAEDELNAIGFFKGESFDQFQLNEEVSAIGTLNINRWNGQTQVQLNLEDIGSDGTRWIDARSKQSETMLAKLPEAVYLFRSQSVLERFQAKIRKDAIIALYSNINQVMASFTNPVPLVIMESPERLEDLATIIKDLTWNAIYLGCTQDPLYYWAGPIEREEVTKVYRFMLQYPQMDYNHYLNEIAIKLSIPLIKVRQIFIMFVELQFVRIEAGQLRLNPIEQHIKTDYTKTRSYQQFEDYIQSEELLYVSTVNDIKNYFEER</sequence>
<dbReference type="Gene3D" id="2.40.50.460">
    <property type="match status" value="1"/>
</dbReference>